<dbReference type="Proteomes" id="UP000016986">
    <property type="component" value="Unassembled WGS sequence"/>
</dbReference>
<feature type="compositionally biased region" description="Basic and acidic residues" evidence="1">
    <location>
        <begin position="1"/>
        <end position="23"/>
    </location>
</feature>
<feature type="region of interest" description="Disordered" evidence="1">
    <location>
        <begin position="1"/>
        <end position="187"/>
    </location>
</feature>
<evidence type="ECO:0000256" key="1">
    <source>
        <dbReference type="SAM" id="MobiDB-lite"/>
    </source>
</evidence>
<accession>U2YEK3</accession>
<feature type="compositionally biased region" description="Basic and acidic residues" evidence="1">
    <location>
        <begin position="126"/>
        <end position="138"/>
    </location>
</feature>
<organism evidence="2 3">
    <name type="scientific">Halarchaeum acidiphilum MH1-52-1</name>
    <dbReference type="NCBI Taxonomy" id="1261545"/>
    <lineage>
        <taxon>Archaea</taxon>
        <taxon>Methanobacteriati</taxon>
        <taxon>Methanobacteriota</taxon>
        <taxon>Stenosarchaea group</taxon>
        <taxon>Halobacteria</taxon>
        <taxon>Halobacteriales</taxon>
        <taxon>Halobacteriaceae</taxon>
    </lineage>
</organism>
<protein>
    <submittedName>
        <fullName evidence="2">Uncharacterized protein</fullName>
    </submittedName>
</protein>
<proteinExistence type="predicted"/>
<name>U2YEK3_9EURY</name>
<evidence type="ECO:0000313" key="3">
    <source>
        <dbReference type="Proteomes" id="UP000016986"/>
    </source>
</evidence>
<feature type="compositionally biased region" description="Basic residues" evidence="1">
    <location>
        <begin position="169"/>
        <end position="185"/>
    </location>
</feature>
<evidence type="ECO:0000313" key="2">
    <source>
        <dbReference type="EMBL" id="GAD52246.1"/>
    </source>
</evidence>
<reference evidence="2 3" key="1">
    <citation type="submission" date="2013-09" db="EMBL/GenBank/DDBJ databases">
        <title>Whole genome sequencing of Halarchaeum acidiphilum strain MH1-52-1.</title>
        <authorList>
            <person name="Shimane Y."/>
            <person name="Minegishi H."/>
            <person name="Nishi S."/>
            <person name="Echigo A."/>
            <person name="Shuto A."/>
            <person name="Konishi M."/>
            <person name="Ito T."/>
            <person name="Ohkuma M."/>
            <person name="Ohta Y."/>
            <person name="Nagano Y."/>
            <person name="Tsubouchi T."/>
            <person name="Mori K."/>
            <person name="Usui K."/>
            <person name="Kamekura M."/>
            <person name="Usami R."/>
            <person name="Takaki Y."/>
            <person name="Hatada Y."/>
        </authorList>
    </citation>
    <scope>NUCLEOTIDE SEQUENCE [LARGE SCALE GENOMIC DNA]</scope>
    <source>
        <strain evidence="2 3">JCM 16109</strain>
    </source>
</reference>
<feature type="compositionally biased region" description="Basic and acidic residues" evidence="1">
    <location>
        <begin position="50"/>
        <end position="79"/>
    </location>
</feature>
<dbReference type="AlphaFoldDB" id="U2YEK3"/>
<dbReference type="EMBL" id="BATA01000018">
    <property type="protein sequence ID" value="GAD52246.1"/>
    <property type="molecule type" value="Genomic_DNA"/>
</dbReference>
<sequence>MCDPRPDGREGHAVASDPHDDAIARAQLRVVRPGETERGAFARAPRRVRRGVERAGRRAVEPPLTDERDGRLLAERATVDGDGDVEALDVERGTGAVDEVHRPVGGRAQSEDGGRRRREVGTGSGERGRDDPAERDAAREEDDGSDEWRDRASAFWHGRTVSPASVKNPHPHPHPRSRQTPRRRAYGAVTGYGKRFAIGDSTRN</sequence>
<keyword evidence="3" id="KW-1185">Reference proteome</keyword>
<gene>
    <name evidence="2" type="ORF">MBEHAL_1006</name>
</gene>
<comment type="caution">
    <text evidence="2">The sequence shown here is derived from an EMBL/GenBank/DDBJ whole genome shotgun (WGS) entry which is preliminary data.</text>
</comment>